<dbReference type="SUPFAM" id="SSF50729">
    <property type="entry name" value="PH domain-like"/>
    <property type="match status" value="2"/>
</dbReference>
<evidence type="ECO:0000259" key="3">
    <source>
        <dbReference type="PROSITE" id="PS50003"/>
    </source>
</evidence>
<feature type="domain" description="PH" evidence="3">
    <location>
        <begin position="50"/>
        <end position="147"/>
    </location>
</feature>
<dbReference type="Proteomes" id="UP000029964">
    <property type="component" value="Unassembled WGS sequence"/>
</dbReference>
<reference evidence="5" key="1">
    <citation type="journal article" date="2014" name="Genome Announc.">
        <title>Genome sequence and annotation of Acremonium chrysogenum, producer of the beta-lactam antibiotic cephalosporin C.</title>
        <authorList>
            <person name="Terfehr D."/>
            <person name="Dahlmann T.A."/>
            <person name="Specht T."/>
            <person name="Zadra I."/>
            <person name="Kuernsteiner H."/>
            <person name="Kueck U."/>
        </authorList>
    </citation>
    <scope>NUCLEOTIDE SEQUENCE [LARGE SCALE GENOMIC DNA]</scope>
    <source>
        <strain evidence="5">ATCC 11550 / CBS 779.69 / DSM 880 / IAM 14645 / JCM 23072 / IMI 49137</strain>
    </source>
</reference>
<organism evidence="4 5">
    <name type="scientific">Hapsidospora chrysogenum (strain ATCC 11550 / CBS 779.69 / DSM 880 / IAM 14645 / JCM 23072 / IMI 49137)</name>
    <name type="common">Acremonium chrysogenum</name>
    <dbReference type="NCBI Taxonomy" id="857340"/>
    <lineage>
        <taxon>Eukaryota</taxon>
        <taxon>Fungi</taxon>
        <taxon>Dikarya</taxon>
        <taxon>Ascomycota</taxon>
        <taxon>Pezizomycotina</taxon>
        <taxon>Sordariomycetes</taxon>
        <taxon>Hypocreomycetidae</taxon>
        <taxon>Hypocreales</taxon>
        <taxon>Bionectriaceae</taxon>
        <taxon>Hapsidospora</taxon>
    </lineage>
</organism>
<dbReference type="PROSITE" id="PS50003">
    <property type="entry name" value="PH_DOMAIN"/>
    <property type="match status" value="2"/>
</dbReference>
<evidence type="ECO:0000313" key="5">
    <source>
        <dbReference type="Proteomes" id="UP000029964"/>
    </source>
</evidence>
<feature type="coiled-coil region" evidence="1">
    <location>
        <begin position="383"/>
        <end position="415"/>
    </location>
</feature>
<dbReference type="STRING" id="857340.A0A086T4A9"/>
<sequence>MAQTQVQGTQEPQPTPAKPIPESASARPISRVDLPASVPVNQNGSFPADRVLKCGYVQRRTRKTKAWKTTYLVLRPDRLSIYNSEKEDKLRHQIHLSDLTAVAFLKDPKHKRQNVFGLFSPSRNFHLEAPNAQEAESWVGLIREQARIDEEEEEMFLASPPTQQPSGLRGMLTRSGRHPSEREMALSSSPEPRGIPVPNAAGGSDRRKSSHVEWSGLSGNEFMSQSDLSDNDLQRLPGASFESLTITPPQESRSTPTPGAGKFQQQPQPQMSRSLSHTGAVNVEQDPDRVIWQGWLYFLRTKGGVKQWKHLWGVLRPRNLILYKDGSEYTAQHIIRLSAIVNVVDIDPLSKSKAHCLQIITEEKSYRFAAHDEEALVQCIGAFKSLLAKRREIEARAAAAEQQKQEQQQQQQQQR</sequence>
<dbReference type="EMBL" id="JPKY01000053">
    <property type="protein sequence ID" value="KFH44191.1"/>
    <property type="molecule type" value="Genomic_DNA"/>
</dbReference>
<dbReference type="Pfam" id="PF00169">
    <property type="entry name" value="PH"/>
    <property type="match status" value="2"/>
</dbReference>
<dbReference type="HOGENOM" id="CLU_037393_1_0_1"/>
<dbReference type="InterPro" id="IPR001849">
    <property type="entry name" value="PH_domain"/>
</dbReference>
<evidence type="ECO:0000256" key="1">
    <source>
        <dbReference type="SAM" id="Coils"/>
    </source>
</evidence>
<dbReference type="PANTHER" id="PTHR14336">
    <property type="entry name" value="TANDEM PH DOMAIN CONTAINING PROTEIN"/>
    <property type="match status" value="1"/>
</dbReference>
<dbReference type="InterPro" id="IPR051707">
    <property type="entry name" value="PI-Interact_SigTrans_Reg"/>
</dbReference>
<dbReference type="OrthoDB" id="2157866at2759"/>
<feature type="compositionally biased region" description="Polar residues" evidence="2">
    <location>
        <begin position="242"/>
        <end position="278"/>
    </location>
</feature>
<name>A0A086T4A9_HAPC1</name>
<feature type="domain" description="PH" evidence="3">
    <location>
        <begin position="289"/>
        <end position="388"/>
    </location>
</feature>
<keyword evidence="1" id="KW-0175">Coiled coil</keyword>
<evidence type="ECO:0000256" key="2">
    <source>
        <dbReference type="SAM" id="MobiDB-lite"/>
    </source>
</evidence>
<gene>
    <name evidence="4" type="ORF">ACRE_050600</name>
</gene>
<feature type="region of interest" description="Disordered" evidence="2">
    <location>
        <begin position="1"/>
        <end position="41"/>
    </location>
</feature>
<feature type="region of interest" description="Disordered" evidence="2">
    <location>
        <begin position="153"/>
        <end position="213"/>
    </location>
</feature>
<keyword evidence="5" id="KW-1185">Reference proteome</keyword>
<accession>A0A086T4A9</accession>
<dbReference type="SMART" id="SM00233">
    <property type="entry name" value="PH"/>
    <property type="match status" value="2"/>
</dbReference>
<protein>
    <submittedName>
        <fullName evidence="4">Putative PH domain-containing protein PB16A4.02c-like protein</fullName>
    </submittedName>
</protein>
<dbReference type="CDD" id="cd13299">
    <property type="entry name" value="PH2_PH_fungal"/>
    <property type="match status" value="1"/>
</dbReference>
<dbReference type="AlphaFoldDB" id="A0A086T4A9"/>
<feature type="compositionally biased region" description="Polar residues" evidence="2">
    <location>
        <begin position="1"/>
        <end position="12"/>
    </location>
</feature>
<dbReference type="CDD" id="cd13298">
    <property type="entry name" value="PH1_PH_fungal"/>
    <property type="match status" value="1"/>
</dbReference>
<proteinExistence type="predicted"/>
<evidence type="ECO:0000313" key="4">
    <source>
        <dbReference type="EMBL" id="KFH44191.1"/>
    </source>
</evidence>
<dbReference type="Gene3D" id="2.30.29.30">
    <property type="entry name" value="Pleckstrin-homology domain (PH domain)/Phosphotyrosine-binding domain (PTB)"/>
    <property type="match status" value="2"/>
</dbReference>
<feature type="region of interest" description="Disordered" evidence="2">
    <location>
        <begin position="241"/>
        <end position="278"/>
    </location>
</feature>
<dbReference type="InterPro" id="IPR011993">
    <property type="entry name" value="PH-like_dom_sf"/>
</dbReference>
<comment type="caution">
    <text evidence="4">The sequence shown here is derived from an EMBL/GenBank/DDBJ whole genome shotgun (WGS) entry which is preliminary data.</text>
</comment>